<dbReference type="Proteomes" id="UP000594260">
    <property type="component" value="Unplaced"/>
</dbReference>
<dbReference type="GeneID" id="111253649"/>
<evidence type="ECO:0000256" key="4">
    <source>
        <dbReference type="ARBA" id="ARBA00048018"/>
    </source>
</evidence>
<sequence>MKAIIQRVRRAKVTVNDEIVSSVGRGLCVLLGIHRDDTSSDLEYVVRKILSIRLFDADGQKWRKSVQDENLEILCVSQFTLHSTLKGNKPNFHLSMGADEAKEMYNEFLRAMKKGYCEDRIKDGRFGEYMQVHIENDGPVTIVLNSRDDSTNE</sequence>
<dbReference type="CDD" id="cd00563">
    <property type="entry name" value="Dtyr_deacylase"/>
    <property type="match status" value="1"/>
</dbReference>
<evidence type="ECO:0000313" key="6">
    <source>
        <dbReference type="EnsemblMetazoa" id="XP_022669104"/>
    </source>
</evidence>
<proteinExistence type="inferred from homology"/>
<dbReference type="GO" id="GO:0005737">
    <property type="term" value="C:cytoplasm"/>
    <property type="evidence" value="ECO:0007669"/>
    <property type="project" value="UniProtKB-SubCell"/>
</dbReference>
<comment type="similarity">
    <text evidence="1 5">Belongs to the DTD family.</text>
</comment>
<reference evidence="6" key="1">
    <citation type="submission" date="2021-01" db="UniProtKB">
        <authorList>
            <consortium name="EnsemblMetazoa"/>
        </authorList>
    </citation>
    <scope>IDENTIFICATION</scope>
</reference>
<evidence type="ECO:0000256" key="2">
    <source>
        <dbReference type="ARBA" id="ARBA00013056"/>
    </source>
</evidence>
<keyword evidence="5" id="KW-0378">Hydrolase</keyword>
<dbReference type="GO" id="GO:0051500">
    <property type="term" value="F:D-tyrosyl-tRNA(Tyr) deacylase activity"/>
    <property type="evidence" value="ECO:0007669"/>
    <property type="project" value="TreeGrafter"/>
</dbReference>
<name>A0A7M7KUL2_VARDE</name>
<comment type="catalytic activity">
    <reaction evidence="3">
        <text>glycyl-tRNA(Ala) + H2O = tRNA(Ala) + glycine + H(+)</text>
        <dbReference type="Rhea" id="RHEA:53744"/>
        <dbReference type="Rhea" id="RHEA-COMP:9657"/>
        <dbReference type="Rhea" id="RHEA-COMP:13640"/>
        <dbReference type="ChEBI" id="CHEBI:15377"/>
        <dbReference type="ChEBI" id="CHEBI:15378"/>
        <dbReference type="ChEBI" id="CHEBI:57305"/>
        <dbReference type="ChEBI" id="CHEBI:78442"/>
        <dbReference type="ChEBI" id="CHEBI:78522"/>
        <dbReference type="EC" id="3.1.1.96"/>
    </reaction>
</comment>
<dbReference type="OrthoDB" id="275783at2759"/>
<dbReference type="KEGG" id="vde:111253649"/>
<evidence type="ECO:0000256" key="1">
    <source>
        <dbReference type="ARBA" id="ARBA00009673"/>
    </source>
</evidence>
<dbReference type="Pfam" id="PF02580">
    <property type="entry name" value="Tyr_Deacylase"/>
    <property type="match status" value="1"/>
</dbReference>
<protein>
    <recommendedName>
        <fullName evidence="2 5">D-aminoacyl-tRNA deacylase</fullName>
        <ecNumber evidence="2 5">3.1.1.96</ecNumber>
    </recommendedName>
</protein>
<dbReference type="EC" id="3.1.1.96" evidence="2 5"/>
<dbReference type="InterPro" id="IPR023509">
    <property type="entry name" value="DTD-like_sf"/>
</dbReference>
<dbReference type="FunFam" id="3.50.80.10:FF:000001">
    <property type="entry name" value="D-aminoacyl-tRNA deacylase"/>
    <property type="match status" value="1"/>
</dbReference>
<dbReference type="EnsemblMetazoa" id="XM_022813369">
    <property type="protein sequence ID" value="XP_022669104"/>
    <property type="gene ID" value="LOC111253649"/>
</dbReference>
<organism evidence="6 7">
    <name type="scientific">Varroa destructor</name>
    <name type="common">Honeybee mite</name>
    <dbReference type="NCBI Taxonomy" id="109461"/>
    <lineage>
        <taxon>Eukaryota</taxon>
        <taxon>Metazoa</taxon>
        <taxon>Ecdysozoa</taxon>
        <taxon>Arthropoda</taxon>
        <taxon>Chelicerata</taxon>
        <taxon>Arachnida</taxon>
        <taxon>Acari</taxon>
        <taxon>Parasitiformes</taxon>
        <taxon>Mesostigmata</taxon>
        <taxon>Gamasina</taxon>
        <taxon>Dermanyssoidea</taxon>
        <taxon>Varroidae</taxon>
        <taxon>Varroa</taxon>
    </lineage>
</organism>
<dbReference type="GO" id="GO:0000049">
    <property type="term" value="F:tRNA binding"/>
    <property type="evidence" value="ECO:0007669"/>
    <property type="project" value="UniProtKB-KW"/>
</dbReference>
<keyword evidence="5" id="KW-0694">RNA-binding</keyword>
<dbReference type="Gene3D" id="3.50.80.10">
    <property type="entry name" value="D-tyrosyl-tRNA(Tyr) deacylase"/>
    <property type="match status" value="1"/>
</dbReference>
<dbReference type="RefSeq" id="XP_022669104.1">
    <property type="nucleotide sequence ID" value="XM_022813369.1"/>
</dbReference>
<dbReference type="InParanoid" id="A0A7M7KUL2"/>
<dbReference type="CTD" id="41371"/>
<dbReference type="SUPFAM" id="SSF69500">
    <property type="entry name" value="DTD-like"/>
    <property type="match status" value="1"/>
</dbReference>
<keyword evidence="5" id="KW-0820">tRNA-binding</keyword>
<dbReference type="NCBIfam" id="TIGR00256">
    <property type="entry name" value="D-aminoacyl-tRNA deacylase"/>
    <property type="match status" value="1"/>
</dbReference>
<evidence type="ECO:0000256" key="5">
    <source>
        <dbReference type="RuleBase" id="RU003470"/>
    </source>
</evidence>
<keyword evidence="7" id="KW-1185">Reference proteome</keyword>
<dbReference type="OMA" id="WPDENDK"/>
<comment type="catalytic activity">
    <reaction evidence="4">
        <text>a D-aminoacyl-tRNA + H2O = a tRNA + a D-alpha-amino acid + H(+)</text>
        <dbReference type="Rhea" id="RHEA:13953"/>
        <dbReference type="Rhea" id="RHEA-COMP:10123"/>
        <dbReference type="Rhea" id="RHEA-COMP:10124"/>
        <dbReference type="ChEBI" id="CHEBI:15377"/>
        <dbReference type="ChEBI" id="CHEBI:15378"/>
        <dbReference type="ChEBI" id="CHEBI:59871"/>
        <dbReference type="ChEBI" id="CHEBI:78442"/>
        <dbReference type="ChEBI" id="CHEBI:79333"/>
        <dbReference type="EC" id="3.1.1.96"/>
    </reaction>
</comment>
<dbReference type="AlphaFoldDB" id="A0A7M7KUL2"/>
<evidence type="ECO:0000313" key="7">
    <source>
        <dbReference type="Proteomes" id="UP000594260"/>
    </source>
</evidence>
<dbReference type="FunCoup" id="A0A7M7KUL2">
    <property type="interactions" value="488"/>
</dbReference>
<dbReference type="PANTHER" id="PTHR10472">
    <property type="entry name" value="D-TYROSYL-TRNA TYR DEACYLASE"/>
    <property type="match status" value="1"/>
</dbReference>
<evidence type="ECO:0000256" key="3">
    <source>
        <dbReference type="ARBA" id="ARBA00047676"/>
    </source>
</evidence>
<keyword evidence="5" id="KW-0963">Cytoplasm</keyword>
<dbReference type="InterPro" id="IPR003732">
    <property type="entry name" value="Daa-tRNA_deacyls_DTD"/>
</dbReference>
<accession>A0A7M7KUL2</accession>
<dbReference type="PANTHER" id="PTHR10472:SF5">
    <property type="entry name" value="D-AMINOACYL-TRNA DEACYLASE 1"/>
    <property type="match status" value="1"/>
</dbReference>
<comment type="subcellular location">
    <subcellularLocation>
        <location evidence="5">Cytoplasm</location>
    </subcellularLocation>
</comment>